<organism evidence="2 3">
    <name type="scientific">Chryseobacterium caseinilyticum</name>
    <dbReference type="NCBI Taxonomy" id="2771428"/>
    <lineage>
        <taxon>Bacteria</taxon>
        <taxon>Pseudomonadati</taxon>
        <taxon>Bacteroidota</taxon>
        <taxon>Flavobacteriia</taxon>
        <taxon>Flavobacteriales</taxon>
        <taxon>Weeksellaceae</taxon>
        <taxon>Chryseobacterium group</taxon>
        <taxon>Chryseobacterium</taxon>
    </lineage>
</organism>
<gene>
    <name evidence="2" type="ORF">IC610_18020</name>
</gene>
<protein>
    <submittedName>
        <fullName evidence="2">Glycosyltransferase</fullName>
    </submittedName>
</protein>
<dbReference type="Proteomes" id="UP000637299">
    <property type="component" value="Unassembled WGS sequence"/>
</dbReference>
<evidence type="ECO:0000313" key="2">
    <source>
        <dbReference type="EMBL" id="MBD8084308.1"/>
    </source>
</evidence>
<comment type="caution">
    <text evidence="2">The sequence shown here is derived from an EMBL/GenBank/DDBJ whole genome shotgun (WGS) entry which is preliminary data.</text>
</comment>
<dbReference type="InterPro" id="IPR001173">
    <property type="entry name" value="Glyco_trans_2-like"/>
</dbReference>
<dbReference type="PANTHER" id="PTHR43685:SF11">
    <property type="entry name" value="GLYCOSYLTRANSFERASE TAGX-RELATED"/>
    <property type="match status" value="1"/>
</dbReference>
<proteinExistence type="predicted"/>
<dbReference type="EMBL" id="JACYFS010000008">
    <property type="protein sequence ID" value="MBD8084308.1"/>
    <property type="molecule type" value="Genomic_DNA"/>
</dbReference>
<accession>A0ABR8ZG90</accession>
<dbReference type="InterPro" id="IPR050834">
    <property type="entry name" value="Glycosyltransf_2"/>
</dbReference>
<dbReference type="Pfam" id="PF00535">
    <property type="entry name" value="Glycos_transf_2"/>
    <property type="match status" value="1"/>
</dbReference>
<dbReference type="InterPro" id="IPR029044">
    <property type="entry name" value="Nucleotide-diphossugar_trans"/>
</dbReference>
<dbReference type="RefSeq" id="WP_191738085.1">
    <property type="nucleotide sequence ID" value="NZ_JACYFS010000008.1"/>
</dbReference>
<evidence type="ECO:0000313" key="3">
    <source>
        <dbReference type="Proteomes" id="UP000637299"/>
    </source>
</evidence>
<keyword evidence="3" id="KW-1185">Reference proteome</keyword>
<feature type="domain" description="Glycosyltransferase 2-like" evidence="1">
    <location>
        <begin position="4"/>
        <end position="159"/>
    </location>
</feature>
<sequence length="314" mass="36307">MTISVAICTYNGEKYLAEQLDSILSQTVKADEIVICDDGSKDGTVEMLQQYQRQHPGLFKIIINETNLGYFKNFEKAIYSCTGDIIITSDQDDIWKLNKIEATQSFFLKNPEFDGVFNDLEIINNGKKILEPSYLNWKHISYSFIEENIKNNTLFVHQQMLGSFVLGCALAVKRSALKQYGLSNFEIAHDYFIAQKLASKGKLGFIPATLSSYRQHEEQVCGLREAFRNPEENDSHQSGTSAFHQIVGPSLLAVKKYQQLYPDEDVKKTPVYSFFIENRNRYLSELSFFQRKKYILQCVRHRYLDLQLTDLFKY</sequence>
<dbReference type="PANTHER" id="PTHR43685">
    <property type="entry name" value="GLYCOSYLTRANSFERASE"/>
    <property type="match status" value="1"/>
</dbReference>
<name>A0ABR8ZG90_9FLAO</name>
<dbReference type="SUPFAM" id="SSF53448">
    <property type="entry name" value="Nucleotide-diphospho-sugar transferases"/>
    <property type="match status" value="1"/>
</dbReference>
<evidence type="ECO:0000259" key="1">
    <source>
        <dbReference type="Pfam" id="PF00535"/>
    </source>
</evidence>
<reference evidence="2 3" key="1">
    <citation type="submission" date="2020-09" db="EMBL/GenBank/DDBJ databases">
        <title>Genome seq and assembly of Chryseobacterium sp.</title>
        <authorList>
            <person name="Chhetri G."/>
        </authorList>
    </citation>
    <scope>NUCLEOTIDE SEQUENCE [LARGE SCALE GENOMIC DNA]</scope>
    <source>
        <strain evidence="2 3">GCR10</strain>
    </source>
</reference>
<dbReference type="Gene3D" id="3.90.550.10">
    <property type="entry name" value="Spore Coat Polysaccharide Biosynthesis Protein SpsA, Chain A"/>
    <property type="match status" value="1"/>
</dbReference>